<accession>A0ABV5F368</accession>
<feature type="transmembrane region" description="Helical" evidence="1">
    <location>
        <begin position="41"/>
        <end position="57"/>
    </location>
</feature>
<evidence type="ECO:0000256" key="1">
    <source>
        <dbReference type="SAM" id="Phobius"/>
    </source>
</evidence>
<organism evidence="2 3">
    <name type="scientific">Formosa undariae</name>
    <dbReference type="NCBI Taxonomy" id="1325436"/>
    <lineage>
        <taxon>Bacteria</taxon>
        <taxon>Pseudomonadati</taxon>
        <taxon>Bacteroidota</taxon>
        <taxon>Flavobacteriia</taxon>
        <taxon>Flavobacteriales</taxon>
        <taxon>Flavobacteriaceae</taxon>
        <taxon>Formosa</taxon>
    </lineage>
</organism>
<reference evidence="2 3" key="1">
    <citation type="submission" date="2024-09" db="EMBL/GenBank/DDBJ databases">
        <authorList>
            <person name="Sun Q."/>
            <person name="Mori K."/>
        </authorList>
    </citation>
    <scope>NUCLEOTIDE SEQUENCE [LARGE SCALE GENOMIC DNA]</scope>
    <source>
        <strain evidence="2 3">CECT 8286</strain>
    </source>
</reference>
<comment type="caution">
    <text evidence="2">The sequence shown here is derived from an EMBL/GenBank/DDBJ whole genome shotgun (WGS) entry which is preliminary data.</text>
</comment>
<keyword evidence="1" id="KW-1133">Transmembrane helix</keyword>
<proteinExistence type="predicted"/>
<evidence type="ECO:0000313" key="3">
    <source>
        <dbReference type="Proteomes" id="UP001589605"/>
    </source>
</evidence>
<protein>
    <recommendedName>
        <fullName evidence="4">PH domain-containing protein</fullName>
    </recommendedName>
</protein>
<dbReference type="Proteomes" id="UP001589605">
    <property type="component" value="Unassembled WGS sequence"/>
</dbReference>
<dbReference type="EMBL" id="JBHMEZ010000012">
    <property type="protein sequence ID" value="MFB9053887.1"/>
    <property type="molecule type" value="Genomic_DNA"/>
</dbReference>
<gene>
    <name evidence="2" type="ORF">ACFFVB_12445</name>
</gene>
<keyword evidence="1" id="KW-0812">Transmembrane</keyword>
<feature type="transmembrane region" description="Helical" evidence="1">
    <location>
        <begin position="18"/>
        <end position="35"/>
    </location>
</feature>
<name>A0ABV5F368_9FLAO</name>
<sequence>MNKTETEIELSSKAKNKPLYFALFMGAISIIAIQATSTLPGMPMGLAILFITLYVFNKNLKVFKFSEKHFVFQVGILGKTNVPYSALKSYEVVKKNIVITYQNPNKKEKKIRLPISQIEPTQFSLFENTLKSKISN</sequence>
<keyword evidence="3" id="KW-1185">Reference proteome</keyword>
<dbReference type="RefSeq" id="WP_382383213.1">
    <property type="nucleotide sequence ID" value="NZ_JBHMEZ010000012.1"/>
</dbReference>
<evidence type="ECO:0008006" key="4">
    <source>
        <dbReference type="Google" id="ProtNLM"/>
    </source>
</evidence>
<evidence type="ECO:0000313" key="2">
    <source>
        <dbReference type="EMBL" id="MFB9053887.1"/>
    </source>
</evidence>
<keyword evidence="1" id="KW-0472">Membrane</keyword>